<dbReference type="CDD" id="cd19511">
    <property type="entry name" value="RecA-like_CDC48_r2-like"/>
    <property type="match status" value="1"/>
</dbReference>
<dbReference type="FunFam" id="3.40.50.300:FF:000018">
    <property type="entry name" value="Cell division control 48"/>
    <property type="match status" value="1"/>
</dbReference>
<dbReference type="OrthoDB" id="27435at2759"/>
<keyword evidence="1" id="KW-0677">Repeat</keyword>
<evidence type="ECO:0000256" key="1">
    <source>
        <dbReference type="ARBA" id="ARBA00022737"/>
    </source>
</evidence>
<proteinExistence type="predicted"/>
<keyword evidence="2" id="KW-0547">Nucleotide-binding</keyword>
<dbReference type="Gene3D" id="3.40.50.300">
    <property type="entry name" value="P-loop containing nucleotide triphosphate hydrolases"/>
    <property type="match status" value="2"/>
</dbReference>
<evidence type="ECO:0000259" key="4">
    <source>
        <dbReference type="SMART" id="SM00382"/>
    </source>
</evidence>
<feature type="domain" description="AAA+ ATPase" evidence="4">
    <location>
        <begin position="353"/>
        <end position="508"/>
    </location>
</feature>
<comment type="caution">
    <text evidence="5">The sequence shown here is derived from an EMBL/GenBank/DDBJ whole genome shotgun (WGS) entry which is preliminary data.</text>
</comment>
<dbReference type="InterPro" id="IPR027417">
    <property type="entry name" value="P-loop_NTPase"/>
</dbReference>
<evidence type="ECO:0000256" key="3">
    <source>
        <dbReference type="ARBA" id="ARBA00022840"/>
    </source>
</evidence>
<dbReference type="Pfam" id="PF00004">
    <property type="entry name" value="AAA"/>
    <property type="match status" value="2"/>
</dbReference>
<dbReference type="Gene3D" id="1.10.8.60">
    <property type="match status" value="2"/>
</dbReference>
<gene>
    <name evidence="5" type="ORF">BaOVIS_025460</name>
</gene>
<dbReference type="GO" id="GO:0005737">
    <property type="term" value="C:cytoplasm"/>
    <property type="evidence" value="ECO:0007669"/>
    <property type="project" value="TreeGrafter"/>
</dbReference>
<dbReference type="GO" id="GO:0005524">
    <property type="term" value="F:ATP binding"/>
    <property type="evidence" value="ECO:0007669"/>
    <property type="project" value="UniProtKB-KW"/>
</dbReference>
<name>A0A9W5TE97_BABOV</name>
<evidence type="ECO:0000313" key="5">
    <source>
        <dbReference type="EMBL" id="GFE55142.1"/>
    </source>
</evidence>
<organism evidence="5 6">
    <name type="scientific">Babesia ovis</name>
    <dbReference type="NCBI Taxonomy" id="5869"/>
    <lineage>
        <taxon>Eukaryota</taxon>
        <taxon>Sar</taxon>
        <taxon>Alveolata</taxon>
        <taxon>Apicomplexa</taxon>
        <taxon>Aconoidasida</taxon>
        <taxon>Piroplasmida</taxon>
        <taxon>Babesiidae</taxon>
        <taxon>Babesia</taxon>
    </lineage>
</organism>
<dbReference type="PANTHER" id="PTHR23077:SF27">
    <property type="entry name" value="ATPASE FAMILY GENE 2 PROTEIN HOMOLOG A"/>
    <property type="match status" value="1"/>
</dbReference>
<accession>A0A9W5TE97</accession>
<protein>
    <submittedName>
        <fullName evidence="5">AAA family CDC48 subfamily protein</fullName>
    </submittedName>
</protein>
<dbReference type="Proteomes" id="UP001057455">
    <property type="component" value="Unassembled WGS sequence"/>
</dbReference>
<dbReference type="InterPro" id="IPR050168">
    <property type="entry name" value="AAA_ATPase_domain"/>
</dbReference>
<evidence type="ECO:0000313" key="6">
    <source>
        <dbReference type="Proteomes" id="UP001057455"/>
    </source>
</evidence>
<dbReference type="PANTHER" id="PTHR23077">
    <property type="entry name" value="AAA-FAMILY ATPASE"/>
    <property type="match status" value="1"/>
</dbReference>
<dbReference type="EMBL" id="BLIY01000017">
    <property type="protein sequence ID" value="GFE55142.1"/>
    <property type="molecule type" value="Genomic_DNA"/>
</dbReference>
<evidence type="ECO:0000256" key="2">
    <source>
        <dbReference type="ARBA" id="ARBA00022741"/>
    </source>
</evidence>
<dbReference type="InterPro" id="IPR003593">
    <property type="entry name" value="AAA+_ATPase"/>
</dbReference>
<reference evidence="5" key="1">
    <citation type="submission" date="2019-12" db="EMBL/GenBank/DDBJ databases">
        <title>Genome sequence of Babesia ovis.</title>
        <authorList>
            <person name="Yamagishi J."/>
            <person name="Sevinc F."/>
            <person name="Xuan X."/>
        </authorList>
    </citation>
    <scope>NUCLEOTIDE SEQUENCE</scope>
    <source>
        <strain evidence="5">Selcuk</strain>
    </source>
</reference>
<dbReference type="SUPFAM" id="SSF52540">
    <property type="entry name" value="P-loop containing nucleoside triphosphate hydrolases"/>
    <property type="match status" value="2"/>
</dbReference>
<dbReference type="SMART" id="SM00382">
    <property type="entry name" value="AAA"/>
    <property type="match status" value="2"/>
</dbReference>
<feature type="domain" description="AAA+ ATPase" evidence="4">
    <location>
        <begin position="649"/>
        <end position="786"/>
    </location>
</feature>
<dbReference type="AlphaFoldDB" id="A0A9W5TE97"/>
<dbReference type="InterPro" id="IPR003960">
    <property type="entry name" value="ATPase_AAA_CS"/>
</dbReference>
<dbReference type="GO" id="GO:0016887">
    <property type="term" value="F:ATP hydrolysis activity"/>
    <property type="evidence" value="ECO:0007669"/>
    <property type="project" value="InterPro"/>
</dbReference>
<sequence length="942" mass="105088">MAVSKKNSSPVQLRLKFLDRYQGQYYAECGQYPINVVRGTQKTTGRDRYPVRSAYTDDDDDPLPVVLQNVENGYSVCVTKGQKLCNSANIGCIEASPELCMSLDIPIGEMREVKLIHNPRISTAEEVKMSYVSHYSPRYNRWMVGDSSENREALTPTDPVQGRQQKYLDWCTQSGFNEEQQYPSSMWWESFIKGDMNALAADIILGANLSSGNYLSFNLKGVRLRLKVEQISGVSENETCNNKKVISSGNNTQGNCIGNPGDVAGNHSDSSLDNTGNVAGTNADNSYFSIYHVVHTTKVILTIGQKYGESTEDIPKRDESELGGLTLVLEKLNRTVIGPLVDKAKYKPLGIHPPTGVLLHGPPGCGKTMIAKSMRQNFHKMFGIPKEVAVKLKFVQSSDLLSSFVGRTEENISAMFAECAALALEGPCICFIDEVDILCRKRTNTSEHNNRYVTTFLNNMDGLGNHKNKQSVDKGYVIIGTTNDVDSMDPALRRPGRFDLEIEVGVPTSEERLTILTSMLKHIQHNIDAKQLRDINNRCQAFVGADLRLLVTNASWARVDKINEMTNPEESGSPTDPECASQQICLTVEDFETALTITRPSALRDLHLEVPNVRWEDIGGYEDAKKILKECVEYPITYAEAYEYLNLRTPTGVLLYGPPGCSKTLMAKAVATESHMNFISVKGPEIFSMWYGESEKAIRQIFRRARTNAPCIIFFDEMESISTSRDHDSASGVTRRVVSQLLTEMDGITSLKQVMVIGATNRPDLMDAALLRPGRLDRMVYVPLPDKEARKHIFCIYLKRLPTDGFDIDTVAEELAEKTEGYSGAEIALVCKESAMRALRETIGKNISRKTNNKGESTMLPVKPDADHTIVHKTDVYSPDVANVDRLKNDIDTLHTDFDRLSIASMVPVSLRHVHDALSFVKPRTKPETIRFYQNYKNTNAS</sequence>
<dbReference type="InterPro" id="IPR041569">
    <property type="entry name" value="AAA_lid_3"/>
</dbReference>
<keyword evidence="3" id="KW-0067">ATP-binding</keyword>
<dbReference type="PROSITE" id="PS00674">
    <property type="entry name" value="AAA"/>
    <property type="match status" value="1"/>
</dbReference>
<dbReference type="InterPro" id="IPR003959">
    <property type="entry name" value="ATPase_AAA_core"/>
</dbReference>
<dbReference type="Pfam" id="PF17862">
    <property type="entry name" value="AAA_lid_3"/>
    <property type="match status" value="1"/>
</dbReference>
<keyword evidence="6" id="KW-1185">Reference proteome</keyword>